<name>A0A0L9VP80_PHAAN</name>
<reference evidence="2" key="1">
    <citation type="journal article" date="2015" name="Proc. Natl. Acad. Sci. U.S.A.">
        <title>Genome sequencing of adzuki bean (Vigna angularis) provides insight into high starch and low fat accumulation and domestication.</title>
        <authorList>
            <person name="Yang K."/>
            <person name="Tian Z."/>
            <person name="Chen C."/>
            <person name="Luo L."/>
            <person name="Zhao B."/>
            <person name="Wang Z."/>
            <person name="Yu L."/>
            <person name="Li Y."/>
            <person name="Sun Y."/>
            <person name="Li W."/>
            <person name="Chen Y."/>
            <person name="Li Y."/>
            <person name="Zhang Y."/>
            <person name="Ai D."/>
            <person name="Zhao J."/>
            <person name="Shang C."/>
            <person name="Ma Y."/>
            <person name="Wu B."/>
            <person name="Wang M."/>
            <person name="Gao L."/>
            <person name="Sun D."/>
            <person name="Zhang P."/>
            <person name="Guo F."/>
            <person name="Wang W."/>
            <person name="Li Y."/>
            <person name="Wang J."/>
            <person name="Varshney R.K."/>
            <person name="Wang J."/>
            <person name="Ling H.Q."/>
            <person name="Wan P."/>
        </authorList>
    </citation>
    <scope>NUCLEOTIDE SEQUENCE</scope>
    <source>
        <strain evidence="2">cv. Jingnong 6</strain>
    </source>
</reference>
<dbReference type="PANTHER" id="PTHR31205:SF81">
    <property type="entry name" value="ACTIN CROSS-LINKING PROTEIN"/>
    <property type="match status" value="1"/>
</dbReference>
<gene>
    <name evidence="1" type="ORF">LR48_Vigan10g265500</name>
</gene>
<dbReference type="PANTHER" id="PTHR31205">
    <property type="entry name" value="ACTIN CROSS-LINKING PROTEIN (DUF569)"/>
    <property type="match status" value="1"/>
</dbReference>
<sequence length="246" mass="28235">MQAEDYSQECLSPVKEGRVIFYNVGDENGDVDDAKKESYFIFKGSCVNELKDKLKEEIGLDDILVCCRNPFTAKLYPLRLQLPPHASDMCNIPKYSNHHIIELITFNSKTMQSYTKIRVHKPKGFNYRIPHINSELIEVRDERTDVQGQDNTRKEHRTVRTYKDKTTQGKNTGLFGLYESVYLQAFVHPGDVVTGKHSTVATRELGVHVHQDEQLKENELTSFRTLNRSVQVEARDDGNTSTVPEQ</sequence>
<dbReference type="STRING" id="3914.A0A0L9VP80"/>
<dbReference type="AlphaFoldDB" id="A0A0L9VP80"/>
<dbReference type="Proteomes" id="UP000053144">
    <property type="component" value="Chromosome 10"/>
</dbReference>
<proteinExistence type="predicted"/>
<evidence type="ECO:0000313" key="2">
    <source>
        <dbReference type="Proteomes" id="UP000053144"/>
    </source>
</evidence>
<accession>A0A0L9VP80</accession>
<dbReference type="Gramene" id="KOM56763">
    <property type="protein sequence ID" value="KOM56763"/>
    <property type="gene ID" value="LR48_Vigan10g265500"/>
</dbReference>
<evidence type="ECO:0000313" key="1">
    <source>
        <dbReference type="EMBL" id="KOM56763.1"/>
    </source>
</evidence>
<dbReference type="EMBL" id="CM003380">
    <property type="protein sequence ID" value="KOM56763.1"/>
    <property type="molecule type" value="Genomic_DNA"/>
</dbReference>
<organism evidence="1 2">
    <name type="scientific">Phaseolus angularis</name>
    <name type="common">Azuki bean</name>
    <name type="synonym">Vigna angularis</name>
    <dbReference type="NCBI Taxonomy" id="3914"/>
    <lineage>
        <taxon>Eukaryota</taxon>
        <taxon>Viridiplantae</taxon>
        <taxon>Streptophyta</taxon>
        <taxon>Embryophyta</taxon>
        <taxon>Tracheophyta</taxon>
        <taxon>Spermatophyta</taxon>
        <taxon>Magnoliopsida</taxon>
        <taxon>eudicotyledons</taxon>
        <taxon>Gunneridae</taxon>
        <taxon>Pentapetalae</taxon>
        <taxon>rosids</taxon>
        <taxon>fabids</taxon>
        <taxon>Fabales</taxon>
        <taxon>Fabaceae</taxon>
        <taxon>Papilionoideae</taxon>
        <taxon>50 kb inversion clade</taxon>
        <taxon>NPAAA clade</taxon>
        <taxon>indigoferoid/millettioid clade</taxon>
        <taxon>Phaseoleae</taxon>
        <taxon>Vigna</taxon>
    </lineage>
</organism>
<protein>
    <submittedName>
        <fullName evidence="1">Uncharacterized protein</fullName>
    </submittedName>
</protein>